<dbReference type="GO" id="GO:0005524">
    <property type="term" value="F:ATP binding"/>
    <property type="evidence" value="ECO:0007669"/>
    <property type="project" value="UniProtKB-KW"/>
</dbReference>
<dbReference type="KEGG" id="goe:100898662"/>
<dbReference type="GO" id="GO:0005886">
    <property type="term" value="C:plasma membrane"/>
    <property type="evidence" value="ECO:0007669"/>
    <property type="project" value="TreeGrafter"/>
</dbReference>
<feature type="binding site" evidence="4">
    <location>
        <begin position="290"/>
        <end position="294"/>
    </location>
    <ligand>
        <name>ATP</name>
        <dbReference type="ChEBI" id="CHEBI:30616"/>
    </ligand>
</feature>
<dbReference type="Gene3D" id="3.30.420.40">
    <property type="match status" value="1"/>
</dbReference>
<evidence type="ECO:0000256" key="3">
    <source>
        <dbReference type="PIRSR" id="PIRSR600407-1"/>
    </source>
</evidence>
<dbReference type="GO" id="GO:0004382">
    <property type="term" value="F:GDP phosphatase activity"/>
    <property type="evidence" value="ECO:0007669"/>
    <property type="project" value="TreeGrafter"/>
</dbReference>
<keyword evidence="5" id="KW-0472">Membrane</keyword>
<dbReference type="PANTHER" id="PTHR11782:SF83">
    <property type="entry name" value="GUANOSINE-DIPHOSPHATASE"/>
    <property type="match status" value="1"/>
</dbReference>
<keyword evidence="4" id="KW-0067">ATP-binding</keyword>
<dbReference type="Gene3D" id="3.30.420.150">
    <property type="entry name" value="Exopolyphosphatase. Domain 2"/>
    <property type="match status" value="1"/>
</dbReference>
<accession>A0AAJ7L5T8</accession>
<dbReference type="CDD" id="cd24044">
    <property type="entry name" value="ASKHA_NBD_NTPDase1-like"/>
    <property type="match status" value="1"/>
</dbReference>
<feature type="active site" description="Proton acceptor" evidence="3">
    <location>
        <position position="257"/>
    </location>
</feature>
<dbReference type="AlphaFoldDB" id="A0AAJ7L5T8"/>
<sequence>MKTQGDYSAIDTMELRVVNQTKEMGESATVATSAKTPAASILGAACHEFKIPLDIRLGLYTEENVMLAERKQVSSYKLTTGDTVYLRPKAEGDDLLFLINWRVLATYISLLALTGLVIVGSIYAATSGKAPFVYGVVIDAGSSHSEATLYHWDGSKFFGTGKAIQVAHAGSDSSGISALTPRETQKVLEDLLEEVKKAIPPQELYRTKVYLSATAGMRLLNITDPEKADLNFLAAEAAIKGSGMSFGSAGILTGQDEGLSAWLSANYLLDKLPKDRTKPEDLVGAMDCGGASTQIAFEVDRNSNHPEFRLMKLYGHEYNVFSRTYLCFGLNEAFSRYIMLLLSEQKYDLGRQIDSPCHNKGYKDFVNLERILSPCTVHKDMPENLYQKKATKLRIVGTGESAVCQSTVSNLFPEKDCRFRGFNECFRRMPIAVPNANFSALSGFTYVIDELGFNGTSMDELGRSVYDFCGRPYQEVKDEVYKGKDKFASTGCFRAAYVTSLLQNFGISNENLNRVSFLREAKGYNLGWSLGYMINATNAIPEADPYPAAIPTPWFVISVILFAVVLGIGVFAYFIYRRRAQRLNRAKKEKDGKEEYGLKETSA</sequence>
<protein>
    <submittedName>
        <fullName evidence="7">Ectonucleoside triphosphate diphosphohydrolase 1</fullName>
    </submittedName>
</protein>
<dbReference type="Proteomes" id="UP000694867">
    <property type="component" value="Unplaced"/>
</dbReference>
<keyword evidence="6" id="KW-1185">Reference proteome</keyword>
<dbReference type="InterPro" id="IPR000407">
    <property type="entry name" value="GDA1_CD39_NTPase"/>
</dbReference>
<organism evidence="6 7">
    <name type="scientific">Galendromus occidentalis</name>
    <name type="common">western predatory mite</name>
    <dbReference type="NCBI Taxonomy" id="34638"/>
    <lineage>
        <taxon>Eukaryota</taxon>
        <taxon>Metazoa</taxon>
        <taxon>Ecdysozoa</taxon>
        <taxon>Arthropoda</taxon>
        <taxon>Chelicerata</taxon>
        <taxon>Arachnida</taxon>
        <taxon>Acari</taxon>
        <taxon>Parasitiformes</taxon>
        <taxon>Mesostigmata</taxon>
        <taxon>Gamasina</taxon>
        <taxon>Phytoseioidea</taxon>
        <taxon>Phytoseiidae</taxon>
        <taxon>Typhlodrominae</taxon>
        <taxon>Galendromus</taxon>
    </lineage>
</organism>
<dbReference type="GO" id="GO:0017111">
    <property type="term" value="F:ribonucleoside triphosphate phosphatase activity"/>
    <property type="evidence" value="ECO:0007669"/>
    <property type="project" value="TreeGrafter"/>
</dbReference>
<keyword evidence="5" id="KW-0812">Transmembrane</keyword>
<comment type="similarity">
    <text evidence="1">Belongs to the GDA1/CD39 NTPase family.</text>
</comment>
<evidence type="ECO:0000256" key="5">
    <source>
        <dbReference type="SAM" id="Phobius"/>
    </source>
</evidence>
<dbReference type="Pfam" id="PF01150">
    <property type="entry name" value="GDA1_CD39"/>
    <property type="match status" value="1"/>
</dbReference>
<evidence type="ECO:0000313" key="7">
    <source>
        <dbReference type="RefSeq" id="XP_018496707.1"/>
    </source>
</evidence>
<keyword evidence="4" id="KW-0547">Nucleotide-binding</keyword>
<dbReference type="GO" id="GO:0045134">
    <property type="term" value="F:UDP phosphatase activity"/>
    <property type="evidence" value="ECO:0007669"/>
    <property type="project" value="TreeGrafter"/>
</dbReference>
<dbReference type="PANTHER" id="PTHR11782">
    <property type="entry name" value="ADENOSINE/GUANOSINE DIPHOSPHATASE"/>
    <property type="match status" value="1"/>
</dbReference>
<keyword evidence="2" id="KW-0378">Hydrolase</keyword>
<dbReference type="RefSeq" id="XP_018496707.1">
    <property type="nucleotide sequence ID" value="XM_018641191.1"/>
</dbReference>
<reference evidence="7" key="1">
    <citation type="submission" date="2025-08" db="UniProtKB">
        <authorList>
            <consortium name="RefSeq"/>
        </authorList>
    </citation>
    <scope>IDENTIFICATION</scope>
</reference>
<proteinExistence type="inferred from homology"/>
<keyword evidence="5" id="KW-1133">Transmembrane helix</keyword>
<feature type="transmembrane region" description="Helical" evidence="5">
    <location>
        <begin position="554"/>
        <end position="576"/>
    </location>
</feature>
<evidence type="ECO:0000256" key="4">
    <source>
        <dbReference type="PIRSR" id="PIRSR600407-2"/>
    </source>
</evidence>
<feature type="transmembrane region" description="Helical" evidence="5">
    <location>
        <begin position="104"/>
        <end position="125"/>
    </location>
</feature>
<name>A0AAJ7L5T8_9ACAR</name>
<dbReference type="GO" id="GO:0009134">
    <property type="term" value="P:nucleoside diphosphate catabolic process"/>
    <property type="evidence" value="ECO:0007669"/>
    <property type="project" value="TreeGrafter"/>
</dbReference>
<evidence type="ECO:0000256" key="2">
    <source>
        <dbReference type="ARBA" id="ARBA00022801"/>
    </source>
</evidence>
<evidence type="ECO:0000256" key="1">
    <source>
        <dbReference type="ARBA" id="ARBA00009283"/>
    </source>
</evidence>
<dbReference type="GeneID" id="100898662"/>
<evidence type="ECO:0000313" key="6">
    <source>
        <dbReference type="Proteomes" id="UP000694867"/>
    </source>
</evidence>
<gene>
    <name evidence="7" type="primary">LOC100898662</name>
</gene>